<dbReference type="GO" id="GO:0019156">
    <property type="term" value="F:isoamylase activity"/>
    <property type="evidence" value="ECO:0007669"/>
    <property type="project" value="UniProtKB-EC"/>
</dbReference>
<gene>
    <name evidence="11" type="ORF">Vretifemale_6961</name>
    <name evidence="12" type="ORF">Vretimale_2935</name>
</gene>
<dbReference type="SUPFAM" id="SSF81296">
    <property type="entry name" value="E set domains"/>
    <property type="match status" value="1"/>
</dbReference>
<dbReference type="InterPro" id="IPR014756">
    <property type="entry name" value="Ig_E-set"/>
</dbReference>
<evidence type="ECO:0000256" key="1">
    <source>
        <dbReference type="ARBA" id="ARBA00004229"/>
    </source>
</evidence>
<keyword evidence="5" id="KW-0378">Hydrolase</keyword>
<dbReference type="Proteomes" id="UP000747110">
    <property type="component" value="Unassembled WGS sequence"/>
</dbReference>
<dbReference type="InterPro" id="IPR013780">
    <property type="entry name" value="Glyco_hydro_b"/>
</dbReference>
<reference evidence="11" key="1">
    <citation type="journal article" date="2021" name="Proc. Natl. Acad. Sci. U.S.A.">
        <title>Three genomes in the algal genus Volvox reveal the fate of a haploid sex-determining region after a transition to homothallism.</title>
        <authorList>
            <person name="Yamamoto K."/>
            <person name="Hamaji T."/>
            <person name="Kawai-Toyooka H."/>
            <person name="Matsuzaki R."/>
            <person name="Takahashi F."/>
            <person name="Nishimura Y."/>
            <person name="Kawachi M."/>
            <person name="Noguchi H."/>
            <person name="Minakuchi Y."/>
            <person name="Umen J.G."/>
            <person name="Toyoda A."/>
            <person name="Nozaki H."/>
        </authorList>
    </citation>
    <scope>NUCLEOTIDE SEQUENCE</scope>
    <source>
        <strain evidence="12">NIES-3785</strain>
        <strain evidence="11">NIES-3786</strain>
    </source>
</reference>
<comment type="caution">
    <text evidence="11">The sequence shown here is derived from an EMBL/GenBank/DDBJ whole genome shotgun (WGS) entry which is preliminary data.</text>
</comment>
<dbReference type="AlphaFoldDB" id="A0A8J4FJC2"/>
<dbReference type="EMBL" id="BNCP01000010">
    <property type="protein sequence ID" value="GIL77525.1"/>
    <property type="molecule type" value="Genomic_DNA"/>
</dbReference>
<name>A0A8J4FJC2_9CHLO</name>
<feature type="domain" description="Glycosyl hydrolase family 13 catalytic" evidence="10">
    <location>
        <begin position="272"/>
        <end position="747"/>
    </location>
</feature>
<comment type="similarity">
    <text evidence="2">Belongs to the glycosyl hydrolase 13 family.</text>
</comment>
<evidence type="ECO:0000256" key="4">
    <source>
        <dbReference type="ARBA" id="ARBA00022640"/>
    </source>
</evidence>
<dbReference type="InterPro" id="IPR048650">
    <property type="entry name" value="ISOA1-3-like_C"/>
</dbReference>
<keyword evidence="13" id="KW-1185">Reference proteome</keyword>
<evidence type="ECO:0000256" key="5">
    <source>
        <dbReference type="ARBA" id="ARBA00022801"/>
    </source>
</evidence>
<evidence type="ECO:0000256" key="2">
    <source>
        <dbReference type="ARBA" id="ARBA00008061"/>
    </source>
</evidence>
<dbReference type="Pfam" id="PF21156">
    <property type="entry name" value="ISOA1-3_C"/>
    <property type="match status" value="1"/>
</dbReference>
<dbReference type="Gene3D" id="3.20.20.80">
    <property type="entry name" value="Glycosidases"/>
    <property type="match status" value="1"/>
</dbReference>
<evidence type="ECO:0000313" key="12">
    <source>
        <dbReference type="EMBL" id="GIL97189.1"/>
    </source>
</evidence>
<dbReference type="Gene3D" id="2.60.40.1180">
    <property type="entry name" value="Golgi alpha-mannosidase II"/>
    <property type="match status" value="1"/>
</dbReference>
<dbReference type="Gene3D" id="2.60.40.10">
    <property type="entry name" value="Immunoglobulins"/>
    <property type="match status" value="1"/>
</dbReference>
<keyword evidence="3" id="KW-0150">Chloroplast</keyword>
<proteinExistence type="inferred from homology"/>
<protein>
    <recommendedName>
        <fullName evidence="8">isoamylase</fullName>
        <ecNumber evidence="8">3.2.1.68</ecNumber>
    </recommendedName>
</protein>
<dbReference type="InterPro" id="IPR006047">
    <property type="entry name" value="GH13_cat_dom"/>
</dbReference>
<dbReference type="FunFam" id="3.20.20.80:FF:000054">
    <property type="entry name" value="Glycogen debranching enzyme"/>
    <property type="match status" value="1"/>
</dbReference>
<dbReference type="GO" id="GO:0009507">
    <property type="term" value="C:chloroplast"/>
    <property type="evidence" value="ECO:0007669"/>
    <property type="project" value="UniProtKB-SubCell"/>
</dbReference>
<keyword evidence="6" id="KW-0809">Transit peptide</keyword>
<evidence type="ECO:0000256" key="9">
    <source>
        <dbReference type="SAM" id="MobiDB-lite"/>
    </source>
</evidence>
<feature type="region of interest" description="Disordered" evidence="9">
    <location>
        <begin position="642"/>
        <end position="670"/>
    </location>
</feature>
<dbReference type="EC" id="3.2.1.68" evidence="8"/>
<accession>A0A8J4FJC2</accession>
<dbReference type="CDD" id="cd11326">
    <property type="entry name" value="AmyAc_Glg_debranch"/>
    <property type="match status" value="1"/>
</dbReference>
<comment type="subcellular location">
    <subcellularLocation>
        <location evidence="1">Plastid</location>
        <location evidence="1">Chloroplast</location>
    </subcellularLocation>
</comment>
<evidence type="ECO:0000259" key="10">
    <source>
        <dbReference type="SMART" id="SM00642"/>
    </source>
</evidence>
<dbReference type="InterPro" id="IPR004193">
    <property type="entry name" value="Glyco_hydro_13_N"/>
</dbReference>
<dbReference type="Pfam" id="PF00128">
    <property type="entry name" value="Alpha-amylase"/>
    <property type="match status" value="1"/>
</dbReference>
<comment type="catalytic activity">
    <reaction evidence="7">
        <text>Hydrolysis of (1-&gt;6)-alpha-D-glucosidic branch linkages in glycogen, amylopectin and their beta-limit dextrins.</text>
        <dbReference type="EC" id="3.2.1.68"/>
    </reaction>
</comment>
<dbReference type="InterPro" id="IPR044505">
    <property type="entry name" value="GlgX_Isoamylase_N_E_set"/>
</dbReference>
<dbReference type="Proteomes" id="UP000722791">
    <property type="component" value="Unassembled WGS sequence"/>
</dbReference>
<dbReference type="SUPFAM" id="SSF51011">
    <property type="entry name" value="Glycosyl hydrolase domain"/>
    <property type="match status" value="1"/>
</dbReference>
<evidence type="ECO:0000313" key="13">
    <source>
        <dbReference type="Proteomes" id="UP000747110"/>
    </source>
</evidence>
<dbReference type="PANTHER" id="PTHR43002">
    <property type="entry name" value="GLYCOGEN DEBRANCHING ENZYME"/>
    <property type="match status" value="1"/>
</dbReference>
<feature type="region of interest" description="Disordered" evidence="9">
    <location>
        <begin position="886"/>
        <end position="947"/>
    </location>
</feature>
<feature type="region of interest" description="Disordered" evidence="9">
    <location>
        <begin position="1"/>
        <end position="32"/>
    </location>
</feature>
<evidence type="ECO:0000256" key="3">
    <source>
        <dbReference type="ARBA" id="ARBA00022528"/>
    </source>
</evidence>
<sequence>MLSSGPGLTIGPARRQRQGPSHGNPGCTKTSIGHGLSAAAGSWVRDRRHPFYRGVLPPQRVVSVDLELPKLSSSPSTASTKKLFFEPSGQPGSVVHGPVLTGRPEPLGASIDAETGAINFSVVSSSATAVSLVLFTEADLAAGRSSFEVPLDPLVNRTGDVWHVMLPGLRDDLLYGYRVNGLHQDADADSPGHRHDKNRVVLDPYAIAVLGRRRWGQMGPNLAYGEAGVLGLMPTWPQAAAALPAGGHRVPAFDWEGDRPLNLPMEGLVIYEAHVRGYTAHESSGVAAPGTYAGMTEKLDHLQSLGINAIELLPVFEFNELEYYSQIPGSNEYRYNFWGYSTVNYFSPMGRYSAALAEGRHVRSTCDEFKQLVKECHKRGIEVILDVVFNHTAEGNERGPTISFRGLDNRVYYMLAPGGEYYNYSGCGNTLNCNQPVVRQFILDCLRYWVTEYHVDGFRFDLASILTRAPSAWHPQQYDEETGQPVAMSSGEAIVSAEGIMTDGAGVPTGTPLPDPPLVEAISEDPGLRNTKLIAEAWDCDGLNQVGAFPHYGGRWSEWNGKFRDVVRNFIKGTDGPWAGDFASAVCGSPNIYANSQPPENDWWGNNGGRQWRGGRGPSASINFVTAHDGFTLADVVSYNNKHNEANGEDNRDGEAHNNSWNCGEEGPSGKWEVNRLRQRQIRNMSSALLLSCGVPMITMGDEYGHTKQGNNNTYCHDSDLNYVRWDQLAADPSGFHRFIRLLINFRRATPALQRTSYVTDKDIQWHGELPNQPDWSDTSRLVAFTLSDGKGGGLYVAFNTSHMPRLLRLPAWAGRVWQPLVDTSKVAPYDFLAADGVLSAADVAAARRSLAMWTADHTYPVLPWSCIVLVSAPEDPASTNMIRRAAAQPAGSRQQPGGGDIGPRNPMSWATNLISSQPPPPPGPQRQGTPNDYGRSQHGTYGSMSAQSAVSYSSSSASAASSSLLSSGRTSPAAAAAAAAANLPPPPQATRANWRSVLQGAAEAATAALQLTSPSGDTGSAAAAAASAELSLAEQAALEQALNENSELRRRLGLTR</sequence>
<evidence type="ECO:0000256" key="8">
    <source>
        <dbReference type="ARBA" id="ARBA00066531"/>
    </source>
</evidence>
<evidence type="ECO:0000256" key="6">
    <source>
        <dbReference type="ARBA" id="ARBA00022946"/>
    </source>
</evidence>
<dbReference type="CDD" id="cd02856">
    <property type="entry name" value="E_set_GDE_Isoamylase_N"/>
    <property type="match status" value="1"/>
</dbReference>
<dbReference type="InterPro" id="IPR013783">
    <property type="entry name" value="Ig-like_fold"/>
</dbReference>
<dbReference type="InterPro" id="IPR017853">
    <property type="entry name" value="GH"/>
</dbReference>
<evidence type="ECO:0000313" key="11">
    <source>
        <dbReference type="EMBL" id="GIL77525.1"/>
    </source>
</evidence>
<dbReference type="EMBL" id="BNCQ01000004">
    <property type="protein sequence ID" value="GIL97189.1"/>
    <property type="molecule type" value="Genomic_DNA"/>
</dbReference>
<dbReference type="SUPFAM" id="SSF51445">
    <property type="entry name" value="(Trans)glycosidases"/>
    <property type="match status" value="1"/>
</dbReference>
<dbReference type="OrthoDB" id="204980at2759"/>
<keyword evidence="4" id="KW-0934">Plastid</keyword>
<organism evidence="11 13">
    <name type="scientific">Volvox reticuliferus</name>
    <dbReference type="NCBI Taxonomy" id="1737510"/>
    <lineage>
        <taxon>Eukaryota</taxon>
        <taxon>Viridiplantae</taxon>
        <taxon>Chlorophyta</taxon>
        <taxon>core chlorophytes</taxon>
        <taxon>Chlorophyceae</taxon>
        <taxon>CS clade</taxon>
        <taxon>Chlamydomonadales</taxon>
        <taxon>Volvocaceae</taxon>
        <taxon>Volvox</taxon>
    </lineage>
</organism>
<dbReference type="SMART" id="SM00642">
    <property type="entry name" value="Aamy"/>
    <property type="match status" value="1"/>
</dbReference>
<evidence type="ECO:0000256" key="7">
    <source>
        <dbReference type="ARBA" id="ARBA00051664"/>
    </source>
</evidence>
<feature type="compositionally biased region" description="Basic and acidic residues" evidence="9">
    <location>
        <begin position="642"/>
        <end position="656"/>
    </location>
</feature>
<dbReference type="Pfam" id="PF02922">
    <property type="entry name" value="CBM_48"/>
    <property type="match status" value="1"/>
</dbReference>
<dbReference type="GO" id="GO:0005975">
    <property type="term" value="P:carbohydrate metabolic process"/>
    <property type="evidence" value="ECO:0007669"/>
    <property type="project" value="InterPro"/>
</dbReference>